<dbReference type="RefSeq" id="WP_406648153.1">
    <property type="nucleotide sequence ID" value="NZ_CP123584.1"/>
</dbReference>
<dbReference type="PANTHER" id="PTHR30537">
    <property type="entry name" value="HTH-TYPE TRANSCRIPTIONAL REGULATOR"/>
    <property type="match status" value="1"/>
</dbReference>
<proteinExistence type="inferred from homology"/>
<dbReference type="InterPro" id="IPR058163">
    <property type="entry name" value="LysR-type_TF_proteobact-type"/>
</dbReference>
<feature type="domain" description="HTH lysR-type" evidence="5">
    <location>
        <begin position="6"/>
        <end position="63"/>
    </location>
</feature>
<reference evidence="6 7" key="1">
    <citation type="submission" date="2023-04" db="EMBL/GenBank/DDBJ databases">
        <title>Complete genome sequence of Alisedimentitalea scapharcae.</title>
        <authorList>
            <person name="Rong J.-C."/>
            <person name="Yi M.-L."/>
            <person name="Zhao Q."/>
        </authorList>
    </citation>
    <scope>NUCLEOTIDE SEQUENCE [LARGE SCALE GENOMIC DNA]</scope>
    <source>
        <strain evidence="6 7">KCTC 42119</strain>
    </source>
</reference>
<dbReference type="Proteomes" id="UP001623232">
    <property type="component" value="Chromosome"/>
</dbReference>
<evidence type="ECO:0000256" key="4">
    <source>
        <dbReference type="ARBA" id="ARBA00023163"/>
    </source>
</evidence>
<sequence>MRRKIPPITALLCFETAARTESFTQAAQMLNLSQSALGRQIQSLEAQVGQTLFHRVRQRVSLTDAGQMLLGELSPQLEALEATFYRLRTRDNPDGALNIGTYPTLGSRWLMPRLAGLAQTQPRLTVNTITYLNNAGVDAGVVDLAIVQGDPPWPGFRVDFLMSESLIAVAAPSLLSAPAQDPFDLLHFPALLHRTRPLSWDIWFRDQGTELPAPPTGPLFSQFEMLIDAACYGHGIAILPEILVRRELDTGQLHRVHPHVSHPASAYYLLTPQAKVGINRIEKTRSWLLAQGSETS</sequence>
<keyword evidence="3" id="KW-0238">DNA-binding</keyword>
<dbReference type="Gene3D" id="3.40.190.10">
    <property type="entry name" value="Periplasmic binding protein-like II"/>
    <property type="match status" value="2"/>
</dbReference>
<protein>
    <submittedName>
        <fullName evidence="6">LysR substrate-binding domain-containing protein</fullName>
    </submittedName>
</protein>
<dbReference type="Pfam" id="PF03466">
    <property type="entry name" value="LysR_substrate"/>
    <property type="match status" value="1"/>
</dbReference>
<evidence type="ECO:0000313" key="7">
    <source>
        <dbReference type="Proteomes" id="UP001623232"/>
    </source>
</evidence>
<dbReference type="PRINTS" id="PR00039">
    <property type="entry name" value="HTHLYSR"/>
</dbReference>
<dbReference type="PANTHER" id="PTHR30537:SF26">
    <property type="entry name" value="GLYCINE CLEAVAGE SYSTEM TRANSCRIPTIONAL ACTIVATOR"/>
    <property type="match status" value="1"/>
</dbReference>
<keyword evidence="4" id="KW-0804">Transcription</keyword>
<comment type="similarity">
    <text evidence="1">Belongs to the LysR transcriptional regulatory family.</text>
</comment>
<dbReference type="SUPFAM" id="SSF53850">
    <property type="entry name" value="Periplasmic binding protein-like II"/>
    <property type="match status" value="1"/>
</dbReference>
<dbReference type="Pfam" id="PF00126">
    <property type="entry name" value="HTH_1"/>
    <property type="match status" value="1"/>
</dbReference>
<evidence type="ECO:0000313" key="6">
    <source>
        <dbReference type="EMBL" id="WZK89722.1"/>
    </source>
</evidence>
<organism evidence="6 7">
    <name type="scientific">Aliisedimentitalea scapharcae</name>
    <dbReference type="NCBI Taxonomy" id="1524259"/>
    <lineage>
        <taxon>Bacteria</taxon>
        <taxon>Pseudomonadati</taxon>
        <taxon>Pseudomonadota</taxon>
        <taxon>Alphaproteobacteria</taxon>
        <taxon>Rhodobacterales</taxon>
        <taxon>Roseobacteraceae</taxon>
        <taxon>Aliisedimentitalea</taxon>
    </lineage>
</organism>
<name>A0ABZ2XWF7_9RHOB</name>
<dbReference type="InterPro" id="IPR005119">
    <property type="entry name" value="LysR_subst-bd"/>
</dbReference>
<evidence type="ECO:0000256" key="2">
    <source>
        <dbReference type="ARBA" id="ARBA00023015"/>
    </source>
</evidence>
<dbReference type="PROSITE" id="PS50931">
    <property type="entry name" value="HTH_LYSR"/>
    <property type="match status" value="1"/>
</dbReference>
<keyword evidence="2" id="KW-0805">Transcription regulation</keyword>
<dbReference type="EMBL" id="CP123584">
    <property type="protein sequence ID" value="WZK89722.1"/>
    <property type="molecule type" value="Genomic_DNA"/>
</dbReference>
<dbReference type="Gene3D" id="1.10.10.10">
    <property type="entry name" value="Winged helix-like DNA-binding domain superfamily/Winged helix DNA-binding domain"/>
    <property type="match status" value="1"/>
</dbReference>
<keyword evidence="7" id="KW-1185">Reference proteome</keyword>
<dbReference type="InterPro" id="IPR000847">
    <property type="entry name" value="LysR_HTH_N"/>
</dbReference>
<gene>
    <name evidence="6" type="ORF">QEZ52_04015</name>
</gene>
<evidence type="ECO:0000256" key="3">
    <source>
        <dbReference type="ARBA" id="ARBA00023125"/>
    </source>
</evidence>
<dbReference type="InterPro" id="IPR036388">
    <property type="entry name" value="WH-like_DNA-bd_sf"/>
</dbReference>
<dbReference type="InterPro" id="IPR036390">
    <property type="entry name" value="WH_DNA-bd_sf"/>
</dbReference>
<evidence type="ECO:0000256" key="1">
    <source>
        <dbReference type="ARBA" id="ARBA00009437"/>
    </source>
</evidence>
<evidence type="ECO:0000259" key="5">
    <source>
        <dbReference type="PROSITE" id="PS50931"/>
    </source>
</evidence>
<dbReference type="SUPFAM" id="SSF46785">
    <property type="entry name" value="Winged helix' DNA-binding domain"/>
    <property type="match status" value="1"/>
</dbReference>
<accession>A0ABZ2XWF7</accession>